<evidence type="ECO:0000313" key="2">
    <source>
        <dbReference type="Proteomes" id="UP000825388"/>
    </source>
</evidence>
<accession>A0AAW4RR09</accession>
<dbReference type="Proteomes" id="UP000825388">
    <property type="component" value="Unassembled WGS sequence"/>
</dbReference>
<reference evidence="1" key="1">
    <citation type="submission" date="2015-12" db="EMBL/GenBank/DDBJ databases">
        <authorList>
            <person name="Bansal K."/>
            <person name="Midha S."/>
            <person name="Patil P.B."/>
        </authorList>
    </citation>
    <scope>NUCLEOTIDE SEQUENCE</scope>
    <source>
        <strain evidence="1">LMG867</strain>
    </source>
</reference>
<dbReference type="EMBL" id="LOKL01000153">
    <property type="protein sequence ID" value="MBZ3926186.1"/>
    <property type="molecule type" value="Genomic_DNA"/>
</dbReference>
<gene>
    <name evidence="1" type="ORF">Xseb_19160</name>
</gene>
<dbReference type="AlphaFoldDB" id="A0AAW4RR09"/>
<comment type="caution">
    <text evidence="1">The sequence shown here is derived from an EMBL/GenBank/DDBJ whole genome shotgun (WGS) entry which is preliminary data.</text>
</comment>
<protein>
    <submittedName>
        <fullName evidence="1">Uncharacterized protein</fullName>
    </submittedName>
</protein>
<proteinExistence type="predicted"/>
<name>A0AAW4RR09_XANCI</name>
<organism evidence="1 2">
    <name type="scientific">Xanthomonas citri pv. sesbaniae</name>
    <dbReference type="NCBI Taxonomy" id="473425"/>
    <lineage>
        <taxon>Bacteria</taxon>
        <taxon>Pseudomonadati</taxon>
        <taxon>Pseudomonadota</taxon>
        <taxon>Gammaproteobacteria</taxon>
        <taxon>Lysobacterales</taxon>
        <taxon>Lysobacteraceae</taxon>
        <taxon>Xanthomonas</taxon>
    </lineage>
</organism>
<evidence type="ECO:0000313" key="1">
    <source>
        <dbReference type="EMBL" id="MBZ3926186.1"/>
    </source>
</evidence>
<sequence>MPKIEPSSTPCFDLFGVQVKVETLTDGRTVIGADVLPAVIQAVAAREHPNLAELQRFSSLVRRMRNH</sequence>
<dbReference type="RefSeq" id="WP_089113687.1">
    <property type="nucleotide sequence ID" value="NZ_LOKL01000153.1"/>
</dbReference>